<organism evidence="2 3">
    <name type="scientific">Stieleria bergensis</name>
    <dbReference type="NCBI Taxonomy" id="2528025"/>
    <lineage>
        <taxon>Bacteria</taxon>
        <taxon>Pseudomonadati</taxon>
        <taxon>Planctomycetota</taxon>
        <taxon>Planctomycetia</taxon>
        <taxon>Pirellulales</taxon>
        <taxon>Pirellulaceae</taxon>
        <taxon>Stieleria</taxon>
    </lineage>
</organism>
<accession>A0A517SV87</accession>
<name>A0A517SV87_9BACT</name>
<evidence type="ECO:0000256" key="1">
    <source>
        <dbReference type="SAM" id="MobiDB-lite"/>
    </source>
</evidence>
<dbReference type="EMBL" id="CP036272">
    <property type="protein sequence ID" value="QDT60042.1"/>
    <property type="molecule type" value="Genomic_DNA"/>
</dbReference>
<keyword evidence="3" id="KW-1185">Reference proteome</keyword>
<evidence type="ECO:0000313" key="3">
    <source>
        <dbReference type="Proteomes" id="UP000315003"/>
    </source>
</evidence>
<sequence length="95" mass="10507">MQRFVQKRGETATTSRHQAAPPDRLLGLHTQGVILGLDLPGHLLTSRDGHTAHRSLASNLDFEFVGLQKSREVRKKAAWNCDEFRGALVVGFASQ</sequence>
<gene>
    <name evidence="2" type="ORF">SV7mr_25590</name>
</gene>
<dbReference type="Proteomes" id="UP000315003">
    <property type="component" value="Chromosome"/>
</dbReference>
<reference evidence="2 3" key="1">
    <citation type="submission" date="2019-02" db="EMBL/GenBank/DDBJ databases">
        <title>Deep-cultivation of Planctomycetes and their phenomic and genomic characterization uncovers novel biology.</title>
        <authorList>
            <person name="Wiegand S."/>
            <person name="Jogler M."/>
            <person name="Boedeker C."/>
            <person name="Pinto D."/>
            <person name="Vollmers J."/>
            <person name="Rivas-Marin E."/>
            <person name="Kohn T."/>
            <person name="Peeters S.H."/>
            <person name="Heuer A."/>
            <person name="Rast P."/>
            <person name="Oberbeckmann S."/>
            <person name="Bunk B."/>
            <person name="Jeske O."/>
            <person name="Meyerdierks A."/>
            <person name="Storesund J.E."/>
            <person name="Kallscheuer N."/>
            <person name="Luecker S."/>
            <person name="Lage O.M."/>
            <person name="Pohl T."/>
            <person name="Merkel B.J."/>
            <person name="Hornburger P."/>
            <person name="Mueller R.-W."/>
            <person name="Bruemmer F."/>
            <person name="Labrenz M."/>
            <person name="Spormann A.M."/>
            <person name="Op den Camp H."/>
            <person name="Overmann J."/>
            <person name="Amann R."/>
            <person name="Jetten M.S.M."/>
            <person name="Mascher T."/>
            <person name="Medema M.H."/>
            <person name="Devos D.P."/>
            <person name="Kaster A.-K."/>
            <person name="Ovreas L."/>
            <person name="Rohde M."/>
            <person name="Galperin M.Y."/>
            <person name="Jogler C."/>
        </authorList>
    </citation>
    <scope>NUCLEOTIDE SEQUENCE [LARGE SCALE GENOMIC DNA]</scope>
    <source>
        <strain evidence="2 3">SV_7m_r</strain>
    </source>
</reference>
<protein>
    <submittedName>
        <fullName evidence="2">Uncharacterized protein</fullName>
    </submittedName>
</protein>
<proteinExistence type="predicted"/>
<dbReference type="AlphaFoldDB" id="A0A517SV87"/>
<evidence type="ECO:0000313" key="2">
    <source>
        <dbReference type="EMBL" id="QDT60042.1"/>
    </source>
</evidence>
<feature type="region of interest" description="Disordered" evidence="1">
    <location>
        <begin position="1"/>
        <end position="23"/>
    </location>
</feature>